<sequence>MGSEAHWRHASENELELALVQADIAAPERSAILAKDAAKLQALLRLRPLFAMQTPPDEEGDEDEGEEDEGDDKHEPNGQRLSSPTSLLQHA</sequence>
<evidence type="ECO:0000313" key="2">
    <source>
        <dbReference type="EMBL" id="RDS80369.1"/>
    </source>
</evidence>
<feature type="region of interest" description="Disordered" evidence="1">
    <location>
        <begin position="49"/>
        <end position="91"/>
    </location>
</feature>
<name>A0A370WW75_9GAMM</name>
<keyword evidence="3" id="KW-1185">Reference proteome</keyword>
<organism evidence="2 3">
    <name type="scientific">Dyella psychrodurans</name>
    <dbReference type="NCBI Taxonomy" id="1927960"/>
    <lineage>
        <taxon>Bacteria</taxon>
        <taxon>Pseudomonadati</taxon>
        <taxon>Pseudomonadota</taxon>
        <taxon>Gammaproteobacteria</taxon>
        <taxon>Lysobacterales</taxon>
        <taxon>Rhodanobacteraceae</taxon>
        <taxon>Dyella</taxon>
    </lineage>
</organism>
<dbReference type="Proteomes" id="UP000255334">
    <property type="component" value="Unassembled WGS sequence"/>
</dbReference>
<accession>A0A370WW75</accession>
<gene>
    <name evidence="2" type="ORF">DWU99_19810</name>
</gene>
<evidence type="ECO:0000256" key="1">
    <source>
        <dbReference type="SAM" id="MobiDB-lite"/>
    </source>
</evidence>
<evidence type="ECO:0000313" key="3">
    <source>
        <dbReference type="Proteomes" id="UP000255334"/>
    </source>
</evidence>
<proteinExistence type="predicted"/>
<feature type="compositionally biased region" description="Acidic residues" evidence="1">
    <location>
        <begin position="56"/>
        <end position="70"/>
    </location>
</feature>
<dbReference type="EMBL" id="QRBF01000010">
    <property type="protein sequence ID" value="RDS80369.1"/>
    <property type="molecule type" value="Genomic_DNA"/>
</dbReference>
<dbReference type="AlphaFoldDB" id="A0A370WW75"/>
<comment type="caution">
    <text evidence="2">The sequence shown here is derived from an EMBL/GenBank/DDBJ whole genome shotgun (WGS) entry which is preliminary data.</text>
</comment>
<reference evidence="2 3" key="1">
    <citation type="submission" date="2018-07" db="EMBL/GenBank/DDBJ databases">
        <title>Dyella monticola sp. nov. and Dyella psychrodurans sp. nov. isolated from monsoon evergreen broad-leaved forest soil of Dinghu Mountain, China.</title>
        <authorList>
            <person name="Gao Z."/>
            <person name="Qiu L."/>
        </authorList>
    </citation>
    <scope>NUCLEOTIDE SEQUENCE [LARGE SCALE GENOMIC DNA]</scope>
    <source>
        <strain evidence="2 3">4MSK11</strain>
    </source>
</reference>
<protein>
    <submittedName>
        <fullName evidence="2">Uncharacterized protein</fullName>
    </submittedName>
</protein>
<feature type="compositionally biased region" description="Polar residues" evidence="1">
    <location>
        <begin position="79"/>
        <end position="91"/>
    </location>
</feature>